<evidence type="ECO:0000256" key="4">
    <source>
        <dbReference type="ARBA" id="ARBA00022723"/>
    </source>
</evidence>
<sequence length="133" mass="14350">MIVDTSAIVAILQGEEEESAFREALVAAEHAYLSAANYLELAIVTDRIGDPVLGRRLDEVLDTLDITVVDVTAEDAKTARQAARDYGRGSGHPARLNFGDCFSYALAARTGEPLLFKGDDFSRTDLRPAAPLP</sequence>
<evidence type="ECO:0000259" key="9">
    <source>
        <dbReference type="Pfam" id="PF01850"/>
    </source>
</evidence>
<comment type="similarity">
    <text evidence="7 8">Belongs to the PINc/VapC protein family.</text>
</comment>
<gene>
    <name evidence="8" type="primary">vapC</name>
    <name evidence="10" type="ORF">IM660_06170</name>
</gene>
<feature type="domain" description="PIN" evidence="9">
    <location>
        <begin position="1"/>
        <end position="125"/>
    </location>
</feature>
<dbReference type="PANTHER" id="PTHR33653">
    <property type="entry name" value="RIBONUCLEASE VAPC2"/>
    <property type="match status" value="1"/>
</dbReference>
<protein>
    <recommendedName>
        <fullName evidence="8">Ribonuclease VapC</fullName>
        <shortName evidence="8">RNase VapC</shortName>
        <ecNumber evidence="8">3.1.-.-</ecNumber>
    </recommendedName>
    <alternativeName>
        <fullName evidence="8">Toxin VapC</fullName>
    </alternativeName>
</protein>
<evidence type="ECO:0000256" key="6">
    <source>
        <dbReference type="ARBA" id="ARBA00022842"/>
    </source>
</evidence>
<dbReference type="InterPro" id="IPR050556">
    <property type="entry name" value="Type_II_TA_system_RNase"/>
</dbReference>
<dbReference type="KEGG" id="halt:IM660_06170"/>
<dbReference type="Gene3D" id="3.40.50.1010">
    <property type="entry name" value="5'-nuclease"/>
    <property type="match status" value="1"/>
</dbReference>
<dbReference type="PANTHER" id="PTHR33653:SF1">
    <property type="entry name" value="RIBONUCLEASE VAPC2"/>
    <property type="match status" value="1"/>
</dbReference>
<dbReference type="EMBL" id="CP063169">
    <property type="protein sequence ID" value="QOR71848.1"/>
    <property type="molecule type" value="Genomic_DNA"/>
</dbReference>
<comment type="cofactor">
    <cofactor evidence="1 8">
        <name>Mg(2+)</name>
        <dbReference type="ChEBI" id="CHEBI:18420"/>
    </cofactor>
</comment>
<reference evidence="10 11" key="1">
    <citation type="submission" date="2020-10" db="EMBL/GenBank/DDBJ databases">
        <title>Haloactinobacterium sp. RN3S43, a bacterium isolated from saline soil.</title>
        <authorList>
            <person name="Sun J.-Q."/>
        </authorList>
    </citation>
    <scope>NUCLEOTIDE SEQUENCE [LARGE SCALE GENOMIC DNA]</scope>
    <source>
        <strain evidence="10 11">RN3S43</strain>
    </source>
</reference>
<evidence type="ECO:0000256" key="8">
    <source>
        <dbReference type="HAMAP-Rule" id="MF_00265"/>
    </source>
</evidence>
<evidence type="ECO:0000256" key="2">
    <source>
        <dbReference type="ARBA" id="ARBA00022649"/>
    </source>
</evidence>
<comment type="function">
    <text evidence="8">Toxic component of a toxin-antitoxin (TA) system. An RNase.</text>
</comment>
<dbReference type="Pfam" id="PF01850">
    <property type="entry name" value="PIN"/>
    <property type="match status" value="1"/>
</dbReference>
<dbReference type="RefSeq" id="WP_193498500.1">
    <property type="nucleotide sequence ID" value="NZ_CP063169.1"/>
</dbReference>
<dbReference type="InterPro" id="IPR002716">
    <property type="entry name" value="PIN_dom"/>
</dbReference>
<dbReference type="GO" id="GO:0000287">
    <property type="term" value="F:magnesium ion binding"/>
    <property type="evidence" value="ECO:0007669"/>
    <property type="project" value="UniProtKB-UniRule"/>
</dbReference>
<keyword evidence="2 8" id="KW-1277">Toxin-antitoxin system</keyword>
<name>A0A7M1SWB3_9MICO</name>
<dbReference type="AlphaFoldDB" id="A0A7M1SWB3"/>
<dbReference type="SUPFAM" id="SSF88723">
    <property type="entry name" value="PIN domain-like"/>
    <property type="match status" value="1"/>
</dbReference>
<evidence type="ECO:0000256" key="5">
    <source>
        <dbReference type="ARBA" id="ARBA00022801"/>
    </source>
</evidence>
<keyword evidence="5 8" id="KW-0378">Hydrolase</keyword>
<keyword evidence="11" id="KW-1185">Reference proteome</keyword>
<organism evidence="10 11">
    <name type="scientific">Ruania alkalisoli</name>
    <dbReference type="NCBI Taxonomy" id="2779775"/>
    <lineage>
        <taxon>Bacteria</taxon>
        <taxon>Bacillati</taxon>
        <taxon>Actinomycetota</taxon>
        <taxon>Actinomycetes</taxon>
        <taxon>Micrococcales</taxon>
        <taxon>Ruaniaceae</taxon>
        <taxon>Ruania</taxon>
    </lineage>
</organism>
<dbReference type="GO" id="GO:0016787">
    <property type="term" value="F:hydrolase activity"/>
    <property type="evidence" value="ECO:0007669"/>
    <property type="project" value="UniProtKB-KW"/>
</dbReference>
<keyword evidence="4 8" id="KW-0479">Metal-binding</keyword>
<dbReference type="Proteomes" id="UP000593758">
    <property type="component" value="Chromosome"/>
</dbReference>
<evidence type="ECO:0000256" key="7">
    <source>
        <dbReference type="ARBA" id="ARBA00038093"/>
    </source>
</evidence>
<accession>A0A7M1SWB3</accession>
<dbReference type="EC" id="3.1.-.-" evidence="8"/>
<feature type="binding site" evidence="8">
    <location>
        <position position="100"/>
    </location>
    <ligand>
        <name>Mg(2+)</name>
        <dbReference type="ChEBI" id="CHEBI:18420"/>
    </ligand>
</feature>
<dbReference type="GO" id="GO:0090729">
    <property type="term" value="F:toxin activity"/>
    <property type="evidence" value="ECO:0007669"/>
    <property type="project" value="UniProtKB-KW"/>
</dbReference>
<evidence type="ECO:0000256" key="1">
    <source>
        <dbReference type="ARBA" id="ARBA00001946"/>
    </source>
</evidence>
<evidence type="ECO:0000313" key="11">
    <source>
        <dbReference type="Proteomes" id="UP000593758"/>
    </source>
</evidence>
<keyword evidence="8" id="KW-0800">Toxin</keyword>
<dbReference type="InterPro" id="IPR022907">
    <property type="entry name" value="VapC_family"/>
</dbReference>
<dbReference type="InterPro" id="IPR029060">
    <property type="entry name" value="PIN-like_dom_sf"/>
</dbReference>
<keyword evidence="6 8" id="KW-0460">Magnesium</keyword>
<feature type="binding site" evidence="8">
    <location>
        <position position="4"/>
    </location>
    <ligand>
        <name>Mg(2+)</name>
        <dbReference type="ChEBI" id="CHEBI:18420"/>
    </ligand>
</feature>
<dbReference type="CDD" id="cd09871">
    <property type="entry name" value="PIN_MtVapC28-VapC30-like"/>
    <property type="match status" value="1"/>
</dbReference>
<dbReference type="HAMAP" id="MF_00265">
    <property type="entry name" value="VapC_Nob1"/>
    <property type="match status" value="1"/>
</dbReference>
<evidence type="ECO:0000313" key="10">
    <source>
        <dbReference type="EMBL" id="QOR71848.1"/>
    </source>
</evidence>
<keyword evidence="3 8" id="KW-0540">Nuclease</keyword>
<dbReference type="GO" id="GO:0004540">
    <property type="term" value="F:RNA nuclease activity"/>
    <property type="evidence" value="ECO:0007669"/>
    <property type="project" value="InterPro"/>
</dbReference>
<proteinExistence type="inferred from homology"/>
<evidence type="ECO:0000256" key="3">
    <source>
        <dbReference type="ARBA" id="ARBA00022722"/>
    </source>
</evidence>